<dbReference type="RefSeq" id="WP_089481706.1">
    <property type="nucleotide sequence ID" value="NZ_MUGS01000064.1"/>
</dbReference>
<gene>
    <name evidence="1" type="ORF">B0A64_22445</name>
</gene>
<dbReference type="AlphaFoldDB" id="A0A227NMU7"/>
<evidence type="ECO:0000313" key="1">
    <source>
        <dbReference type="EMBL" id="OXE98657.1"/>
    </source>
</evidence>
<sequence>MKKNKIKLNDLVENPEHYFIMLKPASKMRNDIHNLEINVQGYSDLFCMIMDLLKAGMLALDGMEVSTNNSPRHVERYVYSLLRIIEMLIPLEEADLLDMLYRKYLKENKKSTTN</sequence>
<protein>
    <submittedName>
        <fullName evidence="1">Uncharacterized protein</fullName>
    </submittedName>
</protein>
<name>A0A227NMU7_9FLAO</name>
<comment type="caution">
    <text evidence="1">The sequence shown here is derived from an EMBL/GenBank/DDBJ whole genome shotgun (WGS) entry which is preliminary data.</text>
</comment>
<accession>A0A227NMU7</accession>
<dbReference type="Proteomes" id="UP000214684">
    <property type="component" value="Unassembled WGS sequence"/>
</dbReference>
<evidence type="ECO:0000313" key="2">
    <source>
        <dbReference type="Proteomes" id="UP000214684"/>
    </source>
</evidence>
<dbReference type="OrthoDB" id="1357076at2"/>
<dbReference type="EMBL" id="MUGS01000064">
    <property type="protein sequence ID" value="OXE98657.1"/>
    <property type="molecule type" value="Genomic_DNA"/>
</dbReference>
<reference evidence="1 2" key="1">
    <citation type="submission" date="2016-11" db="EMBL/GenBank/DDBJ databases">
        <title>Whole genomes of Flavobacteriaceae.</title>
        <authorList>
            <person name="Stine C."/>
            <person name="Li C."/>
            <person name="Tadesse D."/>
        </authorList>
    </citation>
    <scope>NUCLEOTIDE SEQUENCE [LARGE SCALE GENOMIC DNA]</scope>
    <source>
        <strain evidence="1 2">DSM 24704</strain>
    </source>
</reference>
<keyword evidence="2" id="KW-1185">Reference proteome</keyword>
<organism evidence="1 2">
    <name type="scientific">Flavobacterium araucananum</name>
    <dbReference type="NCBI Taxonomy" id="946678"/>
    <lineage>
        <taxon>Bacteria</taxon>
        <taxon>Pseudomonadati</taxon>
        <taxon>Bacteroidota</taxon>
        <taxon>Flavobacteriia</taxon>
        <taxon>Flavobacteriales</taxon>
        <taxon>Flavobacteriaceae</taxon>
        <taxon>Flavobacterium</taxon>
    </lineage>
</organism>
<proteinExistence type="predicted"/>